<keyword evidence="6" id="KW-0732">Signal</keyword>
<feature type="chain" id="PRO_5034730383" description="Peptidase S8/S53 domain-containing protein" evidence="6">
    <location>
        <begin position="19"/>
        <end position="479"/>
    </location>
</feature>
<dbReference type="RefSeq" id="XP_037148272.1">
    <property type="nucleotide sequence ID" value="XM_037296290.1"/>
</dbReference>
<sequence>MAASILLLVMGILHFAHGLVEYVVYPADKKAMLACSHINDALVKILGGSRVRIYKSQIRQTTEFWFIEALEAQKVAILQIPGVDAVMENVIVAQNSGESFKDTSVFMTANSTGSNQAIPELKLPLRRQRDAPQDLDLVSWPPRKRLPVLGKMPCYVYDIARGIDTYIYIIENGINKDNDEFESMPWPPESDEWHYAYGVHDSTTDDNLAGQGSCVASKAAGWKTGVSKNSQLVVMKSLPTLADVNFAFAAALDDIMEKDRQGRAVVVYPATSIQTFGAGSVLPRNWKSVNELIQELFAQDVVVVTGSGNNAARSSALDTVPALWGLEPDYPLIVAGAVRIDGTIARFSQGAGALSEIVWAPGESIVCANGPSSPGLADRSGTSFAAAMVAGLAAYELTGPDPLPPGSVPSIIRTRLLANSRPVSPLTVPKVIWNGQNGALNALLNNSTSQSVLQLVQEMPNATLISGITNLTEGQASVA</sequence>
<dbReference type="GO" id="GO:0004252">
    <property type="term" value="F:serine-type endopeptidase activity"/>
    <property type="evidence" value="ECO:0007669"/>
    <property type="project" value="InterPro"/>
</dbReference>
<comment type="similarity">
    <text evidence="1 5">Belongs to the peptidase S8 family.</text>
</comment>
<feature type="signal peptide" evidence="6">
    <location>
        <begin position="1"/>
        <end position="18"/>
    </location>
</feature>
<dbReference type="AlphaFoldDB" id="A0A8H6C8C6"/>
<keyword evidence="4" id="KW-0720">Serine protease</keyword>
<proteinExistence type="inferred from homology"/>
<evidence type="ECO:0000256" key="1">
    <source>
        <dbReference type="ARBA" id="ARBA00011073"/>
    </source>
</evidence>
<evidence type="ECO:0000256" key="6">
    <source>
        <dbReference type="SAM" id="SignalP"/>
    </source>
</evidence>
<organism evidence="8 9">
    <name type="scientific">Letharia lupina</name>
    <dbReference type="NCBI Taxonomy" id="560253"/>
    <lineage>
        <taxon>Eukaryota</taxon>
        <taxon>Fungi</taxon>
        <taxon>Dikarya</taxon>
        <taxon>Ascomycota</taxon>
        <taxon>Pezizomycotina</taxon>
        <taxon>Lecanoromycetes</taxon>
        <taxon>OSLEUM clade</taxon>
        <taxon>Lecanoromycetidae</taxon>
        <taxon>Lecanorales</taxon>
        <taxon>Lecanorineae</taxon>
        <taxon>Parmeliaceae</taxon>
        <taxon>Letharia</taxon>
    </lineage>
</organism>
<reference evidence="8 9" key="1">
    <citation type="journal article" date="2020" name="Genomics">
        <title>Complete, high-quality genomes from long-read metagenomic sequencing of two wolf lichen thalli reveals enigmatic genome architecture.</title>
        <authorList>
            <person name="McKenzie S.K."/>
            <person name="Walston R.F."/>
            <person name="Allen J.L."/>
        </authorList>
    </citation>
    <scope>NUCLEOTIDE SEQUENCE [LARGE SCALE GENOMIC DNA]</scope>
    <source>
        <strain evidence="8">WasteWater1</strain>
    </source>
</reference>
<dbReference type="EMBL" id="JACCJB010000021">
    <property type="protein sequence ID" value="KAF6218837.1"/>
    <property type="molecule type" value="Genomic_DNA"/>
</dbReference>
<evidence type="ECO:0000256" key="2">
    <source>
        <dbReference type="ARBA" id="ARBA00022670"/>
    </source>
</evidence>
<keyword evidence="2" id="KW-0645">Protease</keyword>
<dbReference type="SUPFAM" id="SSF52743">
    <property type="entry name" value="Subtilisin-like"/>
    <property type="match status" value="1"/>
</dbReference>
<dbReference type="Gene3D" id="3.40.50.200">
    <property type="entry name" value="Peptidase S8/S53 domain"/>
    <property type="match status" value="1"/>
</dbReference>
<evidence type="ECO:0000256" key="3">
    <source>
        <dbReference type="ARBA" id="ARBA00022801"/>
    </source>
</evidence>
<dbReference type="PROSITE" id="PS51892">
    <property type="entry name" value="SUBTILASE"/>
    <property type="match status" value="1"/>
</dbReference>
<dbReference type="PANTHER" id="PTHR43806:SF11">
    <property type="entry name" value="CEREVISIN-RELATED"/>
    <property type="match status" value="1"/>
</dbReference>
<protein>
    <recommendedName>
        <fullName evidence="7">Peptidase S8/S53 domain-containing protein</fullName>
    </recommendedName>
</protein>
<name>A0A8H6C8C6_9LECA</name>
<keyword evidence="9" id="KW-1185">Reference proteome</keyword>
<accession>A0A8H6C8C6</accession>
<gene>
    <name evidence="8" type="ORF">HO133_005380</name>
</gene>
<comment type="caution">
    <text evidence="5">Lacks conserved residue(s) required for the propagation of feature annotation.</text>
</comment>
<dbReference type="InterPro" id="IPR050131">
    <property type="entry name" value="Peptidase_S8_subtilisin-like"/>
</dbReference>
<evidence type="ECO:0000259" key="7">
    <source>
        <dbReference type="Pfam" id="PF00082"/>
    </source>
</evidence>
<evidence type="ECO:0000256" key="5">
    <source>
        <dbReference type="PROSITE-ProRule" id="PRU01240"/>
    </source>
</evidence>
<dbReference type="PANTHER" id="PTHR43806">
    <property type="entry name" value="PEPTIDASE S8"/>
    <property type="match status" value="1"/>
</dbReference>
<dbReference type="Proteomes" id="UP000593566">
    <property type="component" value="Unassembled WGS sequence"/>
</dbReference>
<dbReference type="Pfam" id="PF00082">
    <property type="entry name" value="Peptidase_S8"/>
    <property type="match status" value="1"/>
</dbReference>
<feature type="domain" description="Peptidase S8/S53" evidence="7">
    <location>
        <begin position="164"/>
        <end position="396"/>
    </location>
</feature>
<evidence type="ECO:0000313" key="8">
    <source>
        <dbReference type="EMBL" id="KAF6218837.1"/>
    </source>
</evidence>
<evidence type="ECO:0000313" key="9">
    <source>
        <dbReference type="Proteomes" id="UP000593566"/>
    </source>
</evidence>
<dbReference type="InterPro" id="IPR036852">
    <property type="entry name" value="Peptidase_S8/S53_dom_sf"/>
</dbReference>
<keyword evidence="3" id="KW-0378">Hydrolase</keyword>
<evidence type="ECO:0000256" key="4">
    <source>
        <dbReference type="ARBA" id="ARBA00022825"/>
    </source>
</evidence>
<dbReference type="InterPro" id="IPR000209">
    <property type="entry name" value="Peptidase_S8/S53_dom"/>
</dbReference>
<dbReference type="GO" id="GO:0006508">
    <property type="term" value="P:proteolysis"/>
    <property type="evidence" value="ECO:0007669"/>
    <property type="project" value="UniProtKB-KW"/>
</dbReference>
<comment type="caution">
    <text evidence="8">The sequence shown here is derived from an EMBL/GenBank/DDBJ whole genome shotgun (WGS) entry which is preliminary data.</text>
</comment>
<dbReference type="GeneID" id="59333786"/>